<dbReference type="EMBL" id="UZAF01023319">
    <property type="protein sequence ID" value="VDO89478.1"/>
    <property type="molecule type" value="Genomic_DNA"/>
</dbReference>
<sequence>MNWNKKLCLIARKQFKRESNARRILLRGSTHLQGVLPSQKNYLPLQGLVRRSMHGRFFGKHGAAASAGRFLRGPRNFGTARTATETLLLRTTNGADFLKLICGRREPVSLFRDT</sequence>
<evidence type="ECO:0000313" key="1">
    <source>
        <dbReference type="EMBL" id="VDO89478.1"/>
    </source>
</evidence>
<keyword evidence="2" id="KW-1185">Reference proteome</keyword>
<evidence type="ECO:0000313" key="2">
    <source>
        <dbReference type="Proteomes" id="UP000268014"/>
    </source>
</evidence>
<protein>
    <submittedName>
        <fullName evidence="1 3">Uncharacterized protein</fullName>
    </submittedName>
</protein>
<dbReference type="Proteomes" id="UP000268014">
    <property type="component" value="Unassembled WGS sequence"/>
</dbReference>
<reference evidence="1 2" key="2">
    <citation type="submission" date="2018-11" db="EMBL/GenBank/DDBJ databases">
        <authorList>
            <consortium name="Pathogen Informatics"/>
        </authorList>
    </citation>
    <scope>NUCLEOTIDE SEQUENCE [LARGE SCALE GENOMIC DNA]</scope>
    <source>
        <strain evidence="1 2">MHpl1</strain>
    </source>
</reference>
<evidence type="ECO:0000313" key="3">
    <source>
        <dbReference type="WBParaSite" id="HPLM_0002137701-mRNA-1"/>
    </source>
</evidence>
<reference evidence="3" key="1">
    <citation type="submission" date="2017-02" db="UniProtKB">
        <authorList>
            <consortium name="WormBaseParasite"/>
        </authorList>
    </citation>
    <scope>IDENTIFICATION</scope>
</reference>
<name>A0A0N4XAI2_HAEPC</name>
<dbReference type="WBParaSite" id="HPLM_0002137701-mRNA-1">
    <property type="protein sequence ID" value="HPLM_0002137701-mRNA-1"/>
    <property type="gene ID" value="HPLM_0002137701"/>
</dbReference>
<proteinExistence type="predicted"/>
<gene>
    <name evidence="1" type="ORF">HPLM_LOCUS21366</name>
</gene>
<organism evidence="3">
    <name type="scientific">Haemonchus placei</name>
    <name type="common">Barber's pole worm</name>
    <dbReference type="NCBI Taxonomy" id="6290"/>
    <lineage>
        <taxon>Eukaryota</taxon>
        <taxon>Metazoa</taxon>
        <taxon>Ecdysozoa</taxon>
        <taxon>Nematoda</taxon>
        <taxon>Chromadorea</taxon>
        <taxon>Rhabditida</taxon>
        <taxon>Rhabditina</taxon>
        <taxon>Rhabditomorpha</taxon>
        <taxon>Strongyloidea</taxon>
        <taxon>Trichostrongylidae</taxon>
        <taxon>Haemonchus</taxon>
    </lineage>
</organism>
<dbReference type="AlphaFoldDB" id="A0A0N4XAI2"/>
<accession>A0A0N4XAI2</accession>